<dbReference type="EMBL" id="SJPI01000001">
    <property type="protein sequence ID" value="TWT54402.1"/>
    <property type="molecule type" value="Genomic_DNA"/>
</dbReference>
<dbReference type="Gene3D" id="3.60.21.10">
    <property type="match status" value="1"/>
</dbReference>
<sequence length="395" mass="44759">MSENAWRIFWVGTLIGHFGLMLSAYNRINGFGIARRTIKRIVKVMFLFTIALPPWVLWRYGGACQELWFSGTTMTSLTEGLAKFPVLLQVYFSFCLLAWPLLGIPWLVYRPIFGLEWIKADREVEIVKVQEVVTSKLALTRRCQLESKLPLNQLFELSIEIVELPVVNLPAGLDGYKVAHLSDIHLTGDIHPDFARYAVTRASQFAPDLMAISGDIIDKQPCIDWLVDIFGDAKAPDGCFYVLGNHDTRIVDSWQTRDAMDRAGWTDLGSRGLRTRLRDVDTLMIGNEHPWFERPTIDQDGDEEFRFLISHSPDQLFWARKHNVNLMLAGHTHGGQGRLPLAGPLLSPSWYGSRFASGDFYKAPTTLHVTRGLAGTHLLRINCRPELSLLVLRQA</sequence>
<dbReference type="GO" id="GO:0009245">
    <property type="term" value="P:lipid A biosynthetic process"/>
    <property type="evidence" value="ECO:0007669"/>
    <property type="project" value="TreeGrafter"/>
</dbReference>
<dbReference type="SUPFAM" id="SSF56300">
    <property type="entry name" value="Metallo-dependent phosphatases"/>
    <property type="match status" value="1"/>
</dbReference>
<dbReference type="Pfam" id="PF00149">
    <property type="entry name" value="Metallophos"/>
    <property type="match status" value="1"/>
</dbReference>
<evidence type="ECO:0000256" key="2">
    <source>
        <dbReference type="ARBA" id="ARBA00022801"/>
    </source>
</evidence>
<evidence type="ECO:0000259" key="4">
    <source>
        <dbReference type="Pfam" id="PF00149"/>
    </source>
</evidence>
<dbReference type="EC" id="3.1.-.-" evidence="5"/>
<dbReference type="InterPro" id="IPR051158">
    <property type="entry name" value="Metallophosphoesterase_sf"/>
</dbReference>
<feature type="transmembrane region" description="Helical" evidence="3">
    <location>
        <begin position="86"/>
        <end position="109"/>
    </location>
</feature>
<organism evidence="5 6">
    <name type="scientific">Rubripirellula amarantea</name>
    <dbReference type="NCBI Taxonomy" id="2527999"/>
    <lineage>
        <taxon>Bacteria</taxon>
        <taxon>Pseudomonadati</taxon>
        <taxon>Planctomycetota</taxon>
        <taxon>Planctomycetia</taxon>
        <taxon>Pirellulales</taxon>
        <taxon>Pirellulaceae</taxon>
        <taxon>Rubripirellula</taxon>
    </lineage>
</organism>
<dbReference type="Proteomes" id="UP000316598">
    <property type="component" value="Unassembled WGS sequence"/>
</dbReference>
<dbReference type="GO" id="GO:0008758">
    <property type="term" value="F:UDP-2,3-diacylglucosamine hydrolase activity"/>
    <property type="evidence" value="ECO:0007669"/>
    <property type="project" value="TreeGrafter"/>
</dbReference>
<keyword evidence="1" id="KW-0479">Metal-binding</keyword>
<evidence type="ECO:0000313" key="6">
    <source>
        <dbReference type="Proteomes" id="UP000316598"/>
    </source>
</evidence>
<gene>
    <name evidence="5" type="ORF">Pla22_20490</name>
</gene>
<evidence type="ECO:0000313" key="5">
    <source>
        <dbReference type="EMBL" id="TWT54402.1"/>
    </source>
</evidence>
<keyword evidence="3" id="KW-0812">Transmembrane</keyword>
<dbReference type="PANTHER" id="PTHR31302">
    <property type="entry name" value="TRANSMEMBRANE PROTEIN WITH METALLOPHOSPHOESTERASE DOMAIN-RELATED"/>
    <property type="match status" value="1"/>
</dbReference>
<dbReference type="GO" id="GO:0046872">
    <property type="term" value="F:metal ion binding"/>
    <property type="evidence" value="ECO:0007669"/>
    <property type="project" value="UniProtKB-KW"/>
</dbReference>
<dbReference type="InterPro" id="IPR029052">
    <property type="entry name" value="Metallo-depent_PP-like"/>
</dbReference>
<protein>
    <submittedName>
        <fullName evidence="5">Putative metallophosphoesterase</fullName>
        <ecNumber evidence="5">3.1.-.-</ecNumber>
    </submittedName>
</protein>
<keyword evidence="6" id="KW-1185">Reference proteome</keyword>
<proteinExistence type="predicted"/>
<evidence type="ECO:0000256" key="3">
    <source>
        <dbReference type="SAM" id="Phobius"/>
    </source>
</evidence>
<keyword evidence="3" id="KW-0472">Membrane</keyword>
<dbReference type="InterPro" id="IPR004843">
    <property type="entry name" value="Calcineurin-like_PHP"/>
</dbReference>
<evidence type="ECO:0000256" key="1">
    <source>
        <dbReference type="ARBA" id="ARBA00022723"/>
    </source>
</evidence>
<dbReference type="OrthoDB" id="9780884at2"/>
<comment type="caution">
    <text evidence="5">The sequence shown here is derived from an EMBL/GenBank/DDBJ whole genome shotgun (WGS) entry which is preliminary data.</text>
</comment>
<feature type="transmembrane region" description="Helical" evidence="3">
    <location>
        <begin position="6"/>
        <end position="28"/>
    </location>
</feature>
<keyword evidence="2 5" id="KW-0378">Hydrolase</keyword>
<feature type="transmembrane region" description="Helical" evidence="3">
    <location>
        <begin position="40"/>
        <end position="58"/>
    </location>
</feature>
<dbReference type="PANTHER" id="PTHR31302:SF31">
    <property type="entry name" value="PHOSPHODIESTERASE YAEI"/>
    <property type="match status" value="1"/>
</dbReference>
<reference evidence="5 6" key="1">
    <citation type="submission" date="2019-02" db="EMBL/GenBank/DDBJ databases">
        <title>Deep-cultivation of Planctomycetes and their phenomic and genomic characterization uncovers novel biology.</title>
        <authorList>
            <person name="Wiegand S."/>
            <person name="Jogler M."/>
            <person name="Boedeker C."/>
            <person name="Pinto D."/>
            <person name="Vollmers J."/>
            <person name="Rivas-Marin E."/>
            <person name="Kohn T."/>
            <person name="Peeters S.H."/>
            <person name="Heuer A."/>
            <person name="Rast P."/>
            <person name="Oberbeckmann S."/>
            <person name="Bunk B."/>
            <person name="Jeske O."/>
            <person name="Meyerdierks A."/>
            <person name="Storesund J.E."/>
            <person name="Kallscheuer N."/>
            <person name="Luecker S."/>
            <person name="Lage O.M."/>
            <person name="Pohl T."/>
            <person name="Merkel B.J."/>
            <person name="Hornburger P."/>
            <person name="Mueller R.-W."/>
            <person name="Bruemmer F."/>
            <person name="Labrenz M."/>
            <person name="Spormann A.M."/>
            <person name="Op Den Camp H."/>
            <person name="Overmann J."/>
            <person name="Amann R."/>
            <person name="Jetten M.S.M."/>
            <person name="Mascher T."/>
            <person name="Medema M.H."/>
            <person name="Devos D.P."/>
            <person name="Kaster A.-K."/>
            <person name="Ovreas L."/>
            <person name="Rohde M."/>
            <person name="Galperin M.Y."/>
            <person name="Jogler C."/>
        </authorList>
    </citation>
    <scope>NUCLEOTIDE SEQUENCE [LARGE SCALE GENOMIC DNA]</scope>
    <source>
        <strain evidence="5 6">Pla22</strain>
    </source>
</reference>
<dbReference type="CDD" id="cd07385">
    <property type="entry name" value="MPP_YkuE_C"/>
    <property type="match status" value="1"/>
</dbReference>
<feature type="domain" description="Calcineurin-like phosphoesterase" evidence="4">
    <location>
        <begin position="177"/>
        <end position="334"/>
    </location>
</feature>
<keyword evidence="3" id="KW-1133">Transmembrane helix</keyword>
<name>A0A5C5WX07_9BACT</name>
<dbReference type="GO" id="GO:0016020">
    <property type="term" value="C:membrane"/>
    <property type="evidence" value="ECO:0007669"/>
    <property type="project" value="GOC"/>
</dbReference>
<dbReference type="RefSeq" id="WP_146514452.1">
    <property type="nucleotide sequence ID" value="NZ_SJPI01000001.1"/>
</dbReference>
<accession>A0A5C5WX07</accession>
<dbReference type="AlphaFoldDB" id="A0A5C5WX07"/>